<protein>
    <recommendedName>
        <fullName evidence="2">non-specific serine/threonine protein kinase</fullName>
        <ecNumber evidence="2">2.7.11.1</ecNumber>
    </recommendedName>
</protein>
<keyword evidence="6 7" id="KW-0067">ATP-binding</keyword>
<feature type="region of interest" description="Disordered" evidence="8">
    <location>
        <begin position="1"/>
        <end position="25"/>
    </location>
</feature>
<gene>
    <name evidence="10" type="ORF">H6H00_18000</name>
</gene>
<feature type="domain" description="Protein kinase" evidence="9">
    <location>
        <begin position="87"/>
        <end position="334"/>
    </location>
</feature>
<dbReference type="InterPro" id="IPR017441">
    <property type="entry name" value="Protein_kinase_ATP_BS"/>
</dbReference>
<evidence type="ECO:0000256" key="1">
    <source>
        <dbReference type="ARBA" id="ARBA00010886"/>
    </source>
</evidence>
<dbReference type="InterPro" id="IPR011009">
    <property type="entry name" value="Kinase-like_dom_sf"/>
</dbReference>
<feature type="compositionally biased region" description="Basic and acidic residues" evidence="8">
    <location>
        <begin position="486"/>
        <end position="500"/>
    </location>
</feature>
<dbReference type="GO" id="GO:0004674">
    <property type="term" value="F:protein serine/threonine kinase activity"/>
    <property type="evidence" value="ECO:0007669"/>
    <property type="project" value="UniProtKB-EC"/>
</dbReference>
<dbReference type="Pfam" id="PF00069">
    <property type="entry name" value="Pkinase"/>
    <property type="match status" value="1"/>
</dbReference>
<evidence type="ECO:0000313" key="10">
    <source>
        <dbReference type="EMBL" id="QNG50159.1"/>
    </source>
</evidence>
<evidence type="ECO:0000256" key="3">
    <source>
        <dbReference type="ARBA" id="ARBA00022679"/>
    </source>
</evidence>
<dbReference type="PROSITE" id="PS00107">
    <property type="entry name" value="PROTEIN_KINASE_ATP"/>
    <property type="match status" value="1"/>
</dbReference>
<dbReference type="EMBL" id="CP060131">
    <property type="protein sequence ID" value="QNG50159.1"/>
    <property type="molecule type" value="Genomic_DNA"/>
</dbReference>
<reference evidence="10 11" key="1">
    <citation type="submission" date="2020-08" db="EMBL/GenBank/DDBJ databases">
        <authorList>
            <person name="Mo P."/>
        </authorList>
    </citation>
    <scope>NUCLEOTIDE SEQUENCE [LARGE SCALE GENOMIC DNA]</scope>
    <source>
        <strain evidence="10 11">CGMCC 4.1532</strain>
    </source>
</reference>
<evidence type="ECO:0000313" key="11">
    <source>
        <dbReference type="Proteomes" id="UP000515728"/>
    </source>
</evidence>
<keyword evidence="4 7" id="KW-0547">Nucleotide-binding</keyword>
<keyword evidence="3" id="KW-0808">Transferase</keyword>
<evidence type="ECO:0000256" key="4">
    <source>
        <dbReference type="ARBA" id="ARBA00022741"/>
    </source>
</evidence>
<keyword evidence="5 10" id="KW-0418">Kinase</keyword>
<dbReference type="InterPro" id="IPR050660">
    <property type="entry name" value="NEK_Ser/Thr_kinase"/>
</dbReference>
<dbReference type="Gene3D" id="1.10.510.10">
    <property type="entry name" value="Transferase(Phosphotransferase) domain 1"/>
    <property type="match status" value="1"/>
</dbReference>
<feature type="binding site" evidence="7">
    <location>
        <position position="116"/>
    </location>
    <ligand>
        <name>ATP</name>
        <dbReference type="ChEBI" id="CHEBI:30616"/>
    </ligand>
</feature>
<evidence type="ECO:0000256" key="2">
    <source>
        <dbReference type="ARBA" id="ARBA00012513"/>
    </source>
</evidence>
<organism evidence="10 11">
    <name type="scientific">Pseudonocardia petroleophila</name>
    <dbReference type="NCBI Taxonomy" id="37331"/>
    <lineage>
        <taxon>Bacteria</taxon>
        <taxon>Bacillati</taxon>
        <taxon>Actinomycetota</taxon>
        <taxon>Actinomycetes</taxon>
        <taxon>Pseudonocardiales</taxon>
        <taxon>Pseudonocardiaceae</taxon>
        <taxon>Pseudonocardia</taxon>
    </lineage>
</organism>
<dbReference type="PROSITE" id="PS50011">
    <property type="entry name" value="PROTEIN_KINASE_DOM"/>
    <property type="match status" value="1"/>
</dbReference>
<comment type="similarity">
    <text evidence="1">Belongs to the protein kinase superfamily. NEK Ser/Thr protein kinase family. NIMA subfamily.</text>
</comment>
<feature type="region of interest" description="Disordered" evidence="8">
    <location>
        <begin position="373"/>
        <end position="500"/>
    </location>
</feature>
<dbReference type="EC" id="2.7.11.1" evidence="2"/>
<dbReference type="SMART" id="SM00220">
    <property type="entry name" value="S_TKc"/>
    <property type="match status" value="1"/>
</dbReference>
<feature type="compositionally biased region" description="Gly residues" evidence="8">
    <location>
        <begin position="475"/>
        <end position="485"/>
    </location>
</feature>
<keyword evidence="11" id="KW-1185">Reference proteome</keyword>
<dbReference type="CDD" id="cd14014">
    <property type="entry name" value="STKc_PknB_like"/>
    <property type="match status" value="1"/>
</dbReference>
<dbReference type="GO" id="GO:0005524">
    <property type="term" value="F:ATP binding"/>
    <property type="evidence" value="ECO:0007669"/>
    <property type="project" value="UniProtKB-UniRule"/>
</dbReference>
<dbReference type="SUPFAM" id="SSF56112">
    <property type="entry name" value="Protein kinase-like (PK-like)"/>
    <property type="match status" value="1"/>
</dbReference>
<dbReference type="RefSeq" id="WP_185716921.1">
    <property type="nucleotide sequence ID" value="NZ_CP060131.1"/>
</dbReference>
<dbReference type="KEGG" id="ppel:H6H00_18000"/>
<feature type="compositionally biased region" description="Basic residues" evidence="8">
    <location>
        <begin position="1"/>
        <end position="10"/>
    </location>
</feature>
<dbReference type="InterPro" id="IPR000719">
    <property type="entry name" value="Prot_kinase_dom"/>
</dbReference>
<evidence type="ECO:0000256" key="5">
    <source>
        <dbReference type="ARBA" id="ARBA00022777"/>
    </source>
</evidence>
<proteinExistence type="inferred from homology"/>
<dbReference type="InterPro" id="IPR008271">
    <property type="entry name" value="Ser/Thr_kinase_AS"/>
</dbReference>
<evidence type="ECO:0000256" key="7">
    <source>
        <dbReference type="PROSITE-ProRule" id="PRU10141"/>
    </source>
</evidence>
<dbReference type="PANTHER" id="PTHR43671">
    <property type="entry name" value="SERINE/THREONINE-PROTEIN KINASE NEK"/>
    <property type="match status" value="1"/>
</dbReference>
<dbReference type="AlphaFoldDB" id="A0A7G7MBJ8"/>
<evidence type="ECO:0000256" key="6">
    <source>
        <dbReference type="ARBA" id="ARBA00022840"/>
    </source>
</evidence>
<sequence length="500" mass="50552">MLPSRPARRRPNADRDGPNRCILRNGNHVGHRERWRDDSRCAVAPASGRCGRHRAGISGVMTVQTGNAVWVTTTRSPGADGLLGGRYALGEVLGIGSSAVVRRAEDVRTGRFVAVKLFSAGGSLVEHRRRRREVEALTRLRHPGLVRLLDGDPTGACPFVVTELVEGPTLAQALVEGAWGAERVRRVGAVVAAALAVVHVGGFVHRDVKPANILLDGGGRPRLADFGVAWAVDGATATTAGAVVGTAAYMSPEQVAGLEVGPATDVYALGLVLIEALTGRREYPGSAVESAVARLSRSPRVPGGLPVVLASAIGAMTRTDPAQRPGAAEVATLLSDTAASTGGPGASAPRSRSRRGLLAATACVLALGVAGADGTSAPSPPVAEGSAPTEAAIPPVTSMAPTGPATGRQDEAAPVARSVPEGTGPTEATVVPAVGGAERSPDQVPTDDPTARPVEDADDGSAGADAPSEEEAGRPGNGGGPGGNGRGRDHVAGPPGRADD</sequence>
<evidence type="ECO:0000259" key="9">
    <source>
        <dbReference type="PROSITE" id="PS50011"/>
    </source>
</evidence>
<dbReference type="Proteomes" id="UP000515728">
    <property type="component" value="Chromosome"/>
</dbReference>
<dbReference type="PANTHER" id="PTHR43671:SF13">
    <property type="entry name" value="SERINE_THREONINE-PROTEIN KINASE NEK2"/>
    <property type="match status" value="1"/>
</dbReference>
<name>A0A7G7MBJ8_9PSEU</name>
<accession>A0A7G7MBJ8</accession>
<evidence type="ECO:0000256" key="8">
    <source>
        <dbReference type="SAM" id="MobiDB-lite"/>
    </source>
</evidence>
<dbReference type="PROSITE" id="PS00108">
    <property type="entry name" value="PROTEIN_KINASE_ST"/>
    <property type="match status" value="1"/>
</dbReference>